<name>A0A5R9ECF5_9ACTN</name>
<organism evidence="3 4">
    <name type="scientific">Streptomyces marianii</name>
    <dbReference type="NCBI Taxonomy" id="1817406"/>
    <lineage>
        <taxon>Bacteria</taxon>
        <taxon>Bacillati</taxon>
        <taxon>Actinomycetota</taxon>
        <taxon>Actinomycetes</taxon>
        <taxon>Kitasatosporales</taxon>
        <taxon>Streptomycetaceae</taxon>
        <taxon>Streptomyces</taxon>
    </lineage>
</organism>
<dbReference type="GO" id="GO:0003677">
    <property type="term" value="F:DNA binding"/>
    <property type="evidence" value="ECO:0007669"/>
    <property type="project" value="InterPro"/>
</dbReference>
<proteinExistence type="predicted"/>
<keyword evidence="4" id="KW-1185">Reference proteome</keyword>
<dbReference type="InterPro" id="IPR002559">
    <property type="entry name" value="Transposase_11"/>
</dbReference>
<dbReference type="EMBL" id="VAWE01000001">
    <property type="protein sequence ID" value="TLQ47881.1"/>
    <property type="molecule type" value="Genomic_DNA"/>
</dbReference>
<dbReference type="NCBIfam" id="NF033580">
    <property type="entry name" value="transpos_IS5_3"/>
    <property type="match status" value="1"/>
</dbReference>
<gene>
    <name evidence="3" type="ORF">FEF34_37675</name>
</gene>
<dbReference type="GO" id="GO:0006313">
    <property type="term" value="P:DNA transposition"/>
    <property type="evidence" value="ECO:0007669"/>
    <property type="project" value="InterPro"/>
</dbReference>
<accession>A0A5R9ECF5</accession>
<feature type="domain" description="Insertion element IS402-like" evidence="2">
    <location>
        <begin position="1"/>
        <end position="77"/>
    </location>
</feature>
<dbReference type="AlphaFoldDB" id="A0A5R9ECF5"/>
<dbReference type="Pfam" id="PF13340">
    <property type="entry name" value="DUF4096"/>
    <property type="match status" value="1"/>
</dbReference>
<reference evidence="3 4" key="1">
    <citation type="submission" date="2019-05" db="EMBL/GenBank/DDBJ databases">
        <title>Streptomyces marianii sp. nov., a novel marine actinomycete from southern coast of India.</title>
        <authorList>
            <person name="Iniyan A.M."/>
            <person name="Wink J."/>
            <person name="Ramprasad E."/>
            <person name="Ramana C.V."/>
            <person name="Bunk B."/>
            <person name="Sproer C."/>
            <person name="Joseph F.-J.R.S."/>
            <person name="Vincent S.G.P."/>
        </authorList>
    </citation>
    <scope>NUCLEOTIDE SEQUENCE [LARGE SCALE GENOMIC DNA]</scope>
    <source>
        <strain evidence="3 4">ICN19</strain>
    </source>
</reference>
<dbReference type="Pfam" id="PF01609">
    <property type="entry name" value="DDE_Tnp_1"/>
    <property type="match status" value="1"/>
</dbReference>
<evidence type="ECO:0000313" key="3">
    <source>
        <dbReference type="EMBL" id="TLQ47881.1"/>
    </source>
</evidence>
<evidence type="ECO:0000259" key="2">
    <source>
        <dbReference type="Pfam" id="PF13340"/>
    </source>
</evidence>
<evidence type="ECO:0000259" key="1">
    <source>
        <dbReference type="Pfam" id="PF01609"/>
    </source>
</evidence>
<dbReference type="PANTHER" id="PTHR30007">
    <property type="entry name" value="PHP DOMAIN PROTEIN"/>
    <property type="match status" value="1"/>
</dbReference>
<dbReference type="OrthoDB" id="3542657at2"/>
<dbReference type="PANTHER" id="PTHR30007:SF0">
    <property type="entry name" value="TRANSPOSASE"/>
    <property type="match status" value="1"/>
</dbReference>
<comment type="caution">
    <text evidence="3">The sequence shown here is derived from an EMBL/GenBank/DDBJ whole genome shotgun (WGS) entry which is preliminary data.</text>
</comment>
<dbReference type="GO" id="GO:0004803">
    <property type="term" value="F:transposase activity"/>
    <property type="evidence" value="ECO:0007669"/>
    <property type="project" value="InterPro"/>
</dbReference>
<dbReference type="Proteomes" id="UP000305921">
    <property type="component" value="Unassembled WGS sequence"/>
</dbReference>
<evidence type="ECO:0000313" key="4">
    <source>
        <dbReference type="Proteomes" id="UP000305921"/>
    </source>
</evidence>
<dbReference type="RefSeq" id="WP_138057157.1">
    <property type="nucleotide sequence ID" value="NZ_VAWE01000001.1"/>
</dbReference>
<dbReference type="InterPro" id="IPR025161">
    <property type="entry name" value="IS402-like_dom"/>
</dbReference>
<sequence>MTDAEWTVVRSVLPVPAWMNGKGGQPEGYCHRQMIDAIRYLVDNGIKWRAMPADFPAWDRVYAFFRRWRDHRLITEFHDRLRGRVRESEGRDTEPTAAIVDSQSVKAAASVPAPSRGFDGAKNINGRKRHVIVDCLGLLLMVLVTPADVTDRDAACGILPRLLARHRKIRLVWADGGYAGRLVDWARNKLRLTLEIVKRSDDMHGFVVLPRRWCVERTLGWLMRSRRLARDYETRPATSEAVMRWSMAMLMGRRLARRRP</sequence>
<feature type="domain" description="Transposase IS4-like" evidence="1">
    <location>
        <begin position="94"/>
        <end position="250"/>
    </location>
</feature>
<protein>
    <submittedName>
        <fullName evidence="3">IS5 family transposase</fullName>
    </submittedName>
</protein>